<sequence length="100" mass="11031">MRNDFKNDNQLRRCHSRLKPAFKIFPDGTLEKFNAGRIIGKPVIIADVAPALRLFFGSDSVDGKRAVNNPAPAMGEEHSGNLKNRIEIVKADPVSGAVFR</sequence>
<dbReference type="EMBL" id="VSSQ01134573">
    <property type="protein sequence ID" value="MPN59950.1"/>
    <property type="molecule type" value="Genomic_DNA"/>
</dbReference>
<evidence type="ECO:0000313" key="1">
    <source>
        <dbReference type="EMBL" id="MPN59950.1"/>
    </source>
</evidence>
<proteinExistence type="predicted"/>
<comment type="caution">
    <text evidence="1">The sequence shown here is derived from an EMBL/GenBank/DDBJ whole genome shotgun (WGS) entry which is preliminary data.</text>
</comment>
<protein>
    <submittedName>
        <fullName evidence="1">Uncharacterized protein</fullName>
    </submittedName>
</protein>
<accession>A0A645J9X4</accession>
<gene>
    <name evidence="1" type="ORF">SDC9_207673</name>
</gene>
<dbReference type="AlphaFoldDB" id="A0A645J9X4"/>
<organism evidence="1">
    <name type="scientific">bioreactor metagenome</name>
    <dbReference type="NCBI Taxonomy" id="1076179"/>
    <lineage>
        <taxon>unclassified sequences</taxon>
        <taxon>metagenomes</taxon>
        <taxon>ecological metagenomes</taxon>
    </lineage>
</organism>
<name>A0A645J9X4_9ZZZZ</name>
<reference evidence="1" key="1">
    <citation type="submission" date="2019-08" db="EMBL/GenBank/DDBJ databases">
        <authorList>
            <person name="Kucharzyk K."/>
            <person name="Murdoch R.W."/>
            <person name="Higgins S."/>
            <person name="Loffler F."/>
        </authorList>
    </citation>
    <scope>NUCLEOTIDE SEQUENCE</scope>
</reference>